<reference evidence="3 4" key="2">
    <citation type="submission" date="2018-11" db="EMBL/GenBank/DDBJ databases">
        <authorList>
            <consortium name="Pathogen Informatics"/>
        </authorList>
    </citation>
    <scope>NUCLEOTIDE SEQUENCE [LARGE SCALE GENOMIC DNA]</scope>
</reference>
<dbReference type="PROSITE" id="PS50836">
    <property type="entry name" value="DOMON"/>
    <property type="match status" value="3"/>
</dbReference>
<dbReference type="EMBL" id="UYRT01001371">
    <property type="protein sequence ID" value="VDK29561.1"/>
    <property type="molecule type" value="Genomic_DNA"/>
</dbReference>
<dbReference type="Proteomes" id="UP000271098">
    <property type="component" value="Unassembled WGS sequence"/>
</dbReference>
<feature type="domain" description="DOMON" evidence="2">
    <location>
        <begin position="44"/>
        <end position="170"/>
    </location>
</feature>
<protein>
    <submittedName>
        <fullName evidence="5">DOMON domain-containing protein</fullName>
    </submittedName>
</protein>
<feature type="region of interest" description="Disordered" evidence="1">
    <location>
        <begin position="341"/>
        <end position="361"/>
    </location>
</feature>
<dbReference type="PANTHER" id="PTHR46901:SF3">
    <property type="entry name" value="EGF-LIKE DOMAIN-CONTAINING PROTEIN"/>
    <property type="match status" value="1"/>
</dbReference>
<dbReference type="InterPro" id="IPR005018">
    <property type="entry name" value="DOMON_domain"/>
</dbReference>
<dbReference type="SUPFAM" id="SSF49344">
    <property type="entry name" value="CBD9-like"/>
    <property type="match status" value="1"/>
</dbReference>
<evidence type="ECO:0000313" key="3">
    <source>
        <dbReference type="EMBL" id="VDK29561.1"/>
    </source>
</evidence>
<feature type="domain" description="DOMON" evidence="2">
    <location>
        <begin position="176"/>
        <end position="295"/>
    </location>
</feature>
<proteinExistence type="predicted"/>
<name>A0A183CXK1_9BILA</name>
<sequence length="494" mass="55323">MSSYEATYSMHSAISLLNQNEDGSEVVGDVCYGDWRWPPGCRDCDYRISWNYLDDSDEIEFSIETRAPSNWWTGVGFSPSGTMVEADMIVVKSRNGELSLHDMYSTGYGVPREDSEQNVYTPTVIGTHVNGVLRAQFTRKRDTGDRKADHHFSETDSTSSCETEFRYPAGCDGAACDYIAKWEYSMTRKDVKFEISSRELGRWTGIGFSRDGQMANSDIYTGWVFEGKAYVTDRFAYGRQLPAIDPADRQDIYEISGKADDDVQTIAFRRKVLPADTITDFPLNKCYYFLFPIGGGRVLARKSQDFQNARTPIGYHDLYQPKVSRTKICICDQNGISIASEDGPPAVRKRRQASESAKPRSVRQLQDPFEVQIDPFGGINKEDRSMDCIDVVIGSVIDEVSQIRDYYSFSGASPQLDEFYGGQNSLTSSAAYRENGITTVVFRKPLQASDKADRSILRGPTTVIWAKGVEASKSVSVTDKSAVQVDILHNDLSH</sequence>
<organism evidence="5">
    <name type="scientific">Gongylonema pulchrum</name>
    <dbReference type="NCBI Taxonomy" id="637853"/>
    <lineage>
        <taxon>Eukaryota</taxon>
        <taxon>Metazoa</taxon>
        <taxon>Ecdysozoa</taxon>
        <taxon>Nematoda</taxon>
        <taxon>Chromadorea</taxon>
        <taxon>Rhabditida</taxon>
        <taxon>Spirurina</taxon>
        <taxon>Spiruromorpha</taxon>
        <taxon>Spiruroidea</taxon>
        <taxon>Gongylonematidae</taxon>
        <taxon>Gongylonema</taxon>
    </lineage>
</organism>
<gene>
    <name evidence="3" type="ORF">GPUH_LOCUS1192</name>
</gene>
<accession>A0A183CXK1</accession>
<dbReference type="AlphaFoldDB" id="A0A183CXK1"/>
<dbReference type="PANTHER" id="PTHR46901">
    <property type="entry name" value="GH04942P"/>
    <property type="match status" value="1"/>
</dbReference>
<evidence type="ECO:0000256" key="1">
    <source>
        <dbReference type="SAM" id="MobiDB-lite"/>
    </source>
</evidence>
<dbReference type="OrthoDB" id="188511at2759"/>
<reference evidence="5" key="1">
    <citation type="submission" date="2016-06" db="UniProtKB">
        <authorList>
            <consortium name="WormBaseParasite"/>
        </authorList>
    </citation>
    <scope>IDENTIFICATION</scope>
</reference>
<dbReference type="InterPro" id="IPR045266">
    <property type="entry name" value="DOH_DOMON"/>
</dbReference>
<feature type="domain" description="DOMON" evidence="2">
    <location>
        <begin position="343"/>
        <end position="468"/>
    </location>
</feature>
<dbReference type="Pfam" id="PF03351">
    <property type="entry name" value="DOMON"/>
    <property type="match status" value="3"/>
</dbReference>
<evidence type="ECO:0000313" key="4">
    <source>
        <dbReference type="Proteomes" id="UP000271098"/>
    </source>
</evidence>
<dbReference type="WBParaSite" id="GPUH_0000119201-mRNA-1">
    <property type="protein sequence ID" value="GPUH_0000119201-mRNA-1"/>
    <property type="gene ID" value="GPUH_0000119201"/>
</dbReference>
<dbReference type="Gene3D" id="2.60.40.1210">
    <property type="entry name" value="Cellobiose dehydrogenase, cytochrome domain"/>
    <property type="match status" value="2"/>
</dbReference>
<keyword evidence="4" id="KW-1185">Reference proteome</keyword>
<evidence type="ECO:0000313" key="5">
    <source>
        <dbReference type="WBParaSite" id="GPUH_0000119201-mRNA-1"/>
    </source>
</evidence>
<evidence type="ECO:0000259" key="2">
    <source>
        <dbReference type="PROSITE" id="PS50836"/>
    </source>
</evidence>
<dbReference type="CDD" id="cd09631">
    <property type="entry name" value="DOMON_DOH"/>
    <property type="match status" value="3"/>
</dbReference>
<dbReference type="SMART" id="SM00664">
    <property type="entry name" value="DoH"/>
    <property type="match status" value="3"/>
</dbReference>